<dbReference type="PRINTS" id="PR01545">
    <property type="entry name" value="THEMAYE10DUF"/>
</dbReference>
<dbReference type="Proteomes" id="UP000002382">
    <property type="component" value="Chromosome"/>
</dbReference>
<evidence type="ECO:0000313" key="3">
    <source>
        <dbReference type="Proteomes" id="UP000002382"/>
    </source>
</evidence>
<protein>
    <submittedName>
        <fullName evidence="2">Cysteinyl-tRNA synthetase</fullName>
    </submittedName>
</protein>
<dbReference type="InterPro" id="IPR016062">
    <property type="entry name" value="TM1410-rel"/>
</dbReference>
<sequence>MKRAVLLPILMLIVVFLMEACFKPEAENKYFLYQLVEMDIKEVLEHQFDYLVTDYSRDGSEDGRYSEEEISKLKEKGIIPLCYISIGEAEDYRFYWQEDWRTNPPDWLGPENPEWEGNYKVRYWYDEWKKIVFEYLDKIIEEGFSGIYLDIIDAYYYWSVEMNELGEKEAAEKMIEFVEEIAKYTREKVPGFLIVPQNAEDILECDDDGSYLDTISGIGVEDLSYTTDDNDNIIVQEESDYRIEYLDRIKTAGKFVLSVDYVYDPKNPDMNIVGDYVKKARKRGYIPYPANKNRALDEIVTVIFEIK</sequence>
<keyword evidence="3" id="KW-1185">Reference proteome</keyword>
<dbReference type="AlphaFoldDB" id="C5CIX9"/>
<dbReference type="KEGG" id="kol:Kole_1196"/>
<dbReference type="SUPFAM" id="SSF51445">
    <property type="entry name" value="(Trans)glycosidases"/>
    <property type="match status" value="1"/>
</dbReference>
<dbReference type="OrthoDB" id="30037at2"/>
<dbReference type="PANTHER" id="PTHR35882">
    <property type="entry name" value="PELA"/>
    <property type="match status" value="1"/>
</dbReference>
<dbReference type="EMBL" id="CP001634">
    <property type="protein sequence ID" value="ACR79895.1"/>
    <property type="molecule type" value="Genomic_DNA"/>
</dbReference>
<dbReference type="Gene3D" id="3.20.20.70">
    <property type="entry name" value="Aldolase class I"/>
    <property type="match status" value="1"/>
</dbReference>
<evidence type="ECO:0000313" key="2">
    <source>
        <dbReference type="EMBL" id="ACR79895.1"/>
    </source>
</evidence>
<proteinExistence type="predicted"/>
<dbReference type="InterPro" id="IPR017853">
    <property type="entry name" value="GH"/>
</dbReference>
<organism evidence="2 3">
    <name type="scientific">Kosmotoga olearia (strain ATCC BAA-1733 / DSM 21960 / TBF 19.5.1)</name>
    <dbReference type="NCBI Taxonomy" id="521045"/>
    <lineage>
        <taxon>Bacteria</taxon>
        <taxon>Thermotogati</taxon>
        <taxon>Thermotogota</taxon>
        <taxon>Thermotogae</taxon>
        <taxon>Kosmotogales</taxon>
        <taxon>Kosmotogaceae</taxon>
        <taxon>Kosmotoga</taxon>
    </lineage>
</organism>
<dbReference type="RefSeq" id="WP_015868552.1">
    <property type="nucleotide sequence ID" value="NC_012785.1"/>
</dbReference>
<dbReference type="eggNOG" id="COG2342">
    <property type="taxonomic scope" value="Bacteria"/>
</dbReference>
<dbReference type="HOGENOM" id="CLU_058176_0_0_0"/>
<reference evidence="2 3" key="2">
    <citation type="journal article" date="2011" name="J. Bacteriol.">
        <title>Genome Sequence of Kosmotoga olearia Strain TBF 19.5.1, a Thermophilic Bacterium with a Wide Growth Temperature Range, Isolated from the Troll B Oil Platform in the North Sea.</title>
        <authorList>
            <person name="Swithers K.S."/>
            <person name="Dipippo J.L."/>
            <person name="Bruce D.C."/>
            <person name="Detter C."/>
            <person name="Tapia R."/>
            <person name="Han S."/>
            <person name="Goodwin L.A."/>
            <person name="Han J."/>
            <person name="Woyke T."/>
            <person name="Pitluck S."/>
            <person name="Pennacchio L."/>
            <person name="Nolan M."/>
            <person name="Mikhailova N."/>
            <person name="Land M.L."/>
            <person name="Nesbo C.L."/>
            <person name="Gogarten J.P."/>
            <person name="Noll K.M."/>
        </authorList>
    </citation>
    <scope>NUCLEOTIDE SEQUENCE [LARGE SCALE GENOMIC DNA]</scope>
    <source>
        <strain evidence="3">ATCC BAA-1733 / DSM 21960 / TBF 19.5.1</strain>
    </source>
</reference>
<accession>C5CIX9</accession>
<reference evidence="2 3" key="1">
    <citation type="submission" date="2009-06" db="EMBL/GenBank/DDBJ databases">
        <title>Complete sequence of Thermotogales bacterium TBF 19.5.1.</title>
        <authorList>
            <consortium name="US DOE Joint Genome Institute"/>
            <person name="Lucas S."/>
            <person name="Copeland A."/>
            <person name="Lapidus A."/>
            <person name="Glavina del Rio T."/>
            <person name="Tice H."/>
            <person name="Bruce D."/>
            <person name="Goodwin L."/>
            <person name="Pitluck S."/>
            <person name="Chertkov O."/>
            <person name="Brettin T."/>
            <person name="Detter J.C."/>
            <person name="Han C."/>
            <person name="Schmutz J."/>
            <person name="Larimer F."/>
            <person name="Land M."/>
            <person name="Hauser L."/>
            <person name="Kyrpides N."/>
            <person name="Ovchinnikova G."/>
            <person name="Noll K."/>
        </authorList>
    </citation>
    <scope>NUCLEOTIDE SEQUENCE [LARGE SCALE GENOMIC DNA]</scope>
    <source>
        <strain evidence="3">ATCC BAA-1733 / DSM 21960 / TBF 19.5.1</strain>
    </source>
</reference>
<dbReference type="InterPro" id="IPR004352">
    <property type="entry name" value="GH114_TIM-barrel"/>
</dbReference>
<dbReference type="STRING" id="521045.Kole_1196"/>
<dbReference type="InterPro" id="IPR013785">
    <property type="entry name" value="Aldolase_TIM"/>
</dbReference>
<feature type="domain" description="Glycoside-hydrolase family GH114 TIM-barrel" evidence="1">
    <location>
        <begin position="52"/>
        <end position="290"/>
    </location>
</feature>
<evidence type="ECO:0000259" key="1">
    <source>
        <dbReference type="Pfam" id="PF03537"/>
    </source>
</evidence>
<dbReference type="PANTHER" id="PTHR35882:SF1">
    <property type="match status" value="1"/>
</dbReference>
<dbReference type="InterPro" id="IPR016063">
    <property type="entry name" value="TM1410_Glycdase"/>
</dbReference>
<dbReference type="Pfam" id="PF03537">
    <property type="entry name" value="Glyco_hydro_114"/>
    <property type="match status" value="1"/>
</dbReference>
<gene>
    <name evidence="2" type="ordered locus">Kole_1196</name>
</gene>
<dbReference type="NCBIfam" id="TIGR01370">
    <property type="entry name" value="MJ1477/TM1410 family putative glycoside hydrolase"/>
    <property type="match status" value="1"/>
</dbReference>
<name>C5CIX9_KOSOT</name>